<evidence type="ECO:0000313" key="1">
    <source>
        <dbReference type="EMBL" id="VAV93795.1"/>
    </source>
</evidence>
<organism evidence="1">
    <name type="scientific">hydrothermal vent metagenome</name>
    <dbReference type="NCBI Taxonomy" id="652676"/>
    <lineage>
        <taxon>unclassified sequences</taxon>
        <taxon>metagenomes</taxon>
        <taxon>ecological metagenomes</taxon>
    </lineage>
</organism>
<gene>
    <name evidence="1" type="ORF">MNBD_ALPHA07-853</name>
</gene>
<reference evidence="1" key="1">
    <citation type="submission" date="2018-06" db="EMBL/GenBank/DDBJ databases">
        <authorList>
            <person name="Zhirakovskaya E."/>
        </authorList>
    </citation>
    <scope>NUCLEOTIDE SEQUENCE</scope>
</reference>
<protein>
    <submittedName>
        <fullName evidence="1">Uncharacterized protein</fullName>
    </submittedName>
</protein>
<dbReference type="AlphaFoldDB" id="A0A3B0SFQ7"/>
<accession>A0A3B0SFQ7</accession>
<proteinExistence type="predicted"/>
<name>A0A3B0SFQ7_9ZZZZ</name>
<sequence>MFRKNTFTKLFFLTFFLLIPTLSRACPSAGDLAGVGAEPVLADCLELARFNIETGRGMVQGSIYGAPETDLALVGAAEEALTRSGAALRGLSGLGSGPVDLYISPTSYTLGDESDETMAAAQLSSESTPGGSRTCVMAAFPTLALGEYRYTIAHEFFHCVQLSEFRSAEARSGSAWWVEGSAEWFASLTYPGSALSDGWVAGFDEISATVPVTQMEYASVVFFWWLSQNFGNGRVVGLLNAMNGGGSQEDALAGVVSEQDFLKFVTDYLEQNISQPGGRAAASTPVHEEILDIGEDREITLETQRFVAYRAMLKFTCGGWESLERDRKGVYKALRLPDGDWQKLPAEFQSDSEAKIDFLVAGAATDEEGFNLFLEVKKSPCIPCQAPQYSDGPEACLIGEWYLTSGGMGAKIGEMLGDVPELSEIDYPDLDGFLSLRSDGTFTLKADDRGSMQTTAPSGGIFSADISISMEKQGTWSVNGDKLVQCYAPIKSINIDETITDPDGETTRITGDRFLGPKLSYTEKRQFICEEGRLEINQRALFAPSLQWVYEK</sequence>
<dbReference type="EMBL" id="UOEG01000107">
    <property type="protein sequence ID" value="VAV93795.1"/>
    <property type="molecule type" value="Genomic_DNA"/>
</dbReference>